<dbReference type="CDD" id="cd02440">
    <property type="entry name" value="AdoMet_MTases"/>
    <property type="match status" value="1"/>
</dbReference>
<keyword evidence="1" id="KW-0489">Methyltransferase</keyword>
<proteinExistence type="predicted"/>
<dbReference type="SUPFAM" id="SSF53335">
    <property type="entry name" value="S-adenosyl-L-methionine-dependent methyltransferases"/>
    <property type="match status" value="1"/>
</dbReference>
<reference evidence="2" key="1">
    <citation type="journal article" date="2019" name="Int. J. Syst. Evol. Microbiol.">
        <title>The Global Catalogue of Microorganisms (GCM) 10K type strain sequencing project: providing services to taxonomists for standard genome sequencing and annotation.</title>
        <authorList>
            <consortium name="The Broad Institute Genomics Platform"/>
            <consortium name="The Broad Institute Genome Sequencing Center for Infectious Disease"/>
            <person name="Wu L."/>
            <person name="Ma J."/>
        </authorList>
    </citation>
    <scope>NUCLEOTIDE SEQUENCE [LARGE SCALE GENOMIC DNA]</scope>
    <source>
        <strain evidence="2">JCM 10425</strain>
    </source>
</reference>
<dbReference type="RefSeq" id="WP_344653641.1">
    <property type="nucleotide sequence ID" value="NZ_BAAAGX010000033.1"/>
</dbReference>
<keyword evidence="1" id="KW-0808">Transferase</keyword>
<dbReference type="InterPro" id="IPR006764">
    <property type="entry name" value="SAM_dep_MeTrfase_SAV2177_type"/>
</dbReference>
<gene>
    <name evidence="1" type="ORF">GCM10009539_74540</name>
</gene>
<dbReference type="Pfam" id="PF04672">
    <property type="entry name" value="Methyltransf_19"/>
    <property type="match status" value="1"/>
</dbReference>
<name>A0ABP3ERU9_9ACTN</name>
<dbReference type="EMBL" id="BAAAGX010000033">
    <property type="protein sequence ID" value="GAA0275846.1"/>
    <property type="molecule type" value="Genomic_DNA"/>
</dbReference>
<comment type="caution">
    <text evidence="1">The sequence shown here is derived from an EMBL/GenBank/DDBJ whole genome shotgun (WGS) entry which is preliminary data.</text>
</comment>
<sequence length="271" mass="28101">MTSTLHAPRSRTPVEVDSFRPSAARMYDYYLGGRNHLAADREAADALLDAVPDIAVAAQQNRAFLRRVVEYAVGQGVTQFLDLGSGYTSPGGVPEVACASGAASRVVAVDIDPGVTAQVGSTARATGVSGRVGAIHADLCDAAGVLEHPVTRRLLDFDRPVAILCLAVLHFVPGDLERVLGPLRRAAAPGSLLAFSHAAAGETPSTTERITRLVYDCTLTPLVLRSAETLTDAVGGLDLVEPGIVPVNRWHPAGTDAAAPASGLLGGVARL</sequence>
<evidence type="ECO:0000313" key="2">
    <source>
        <dbReference type="Proteomes" id="UP001500967"/>
    </source>
</evidence>
<organism evidence="1 2">
    <name type="scientific">Cryptosporangium japonicum</name>
    <dbReference type="NCBI Taxonomy" id="80872"/>
    <lineage>
        <taxon>Bacteria</taxon>
        <taxon>Bacillati</taxon>
        <taxon>Actinomycetota</taxon>
        <taxon>Actinomycetes</taxon>
        <taxon>Cryptosporangiales</taxon>
        <taxon>Cryptosporangiaceae</taxon>
        <taxon>Cryptosporangium</taxon>
    </lineage>
</organism>
<dbReference type="InterPro" id="IPR029063">
    <property type="entry name" value="SAM-dependent_MTases_sf"/>
</dbReference>
<dbReference type="PIRSF" id="PIRSF017393">
    <property type="entry name" value="MTase_SAV2177"/>
    <property type="match status" value="1"/>
</dbReference>
<dbReference type="Proteomes" id="UP001500967">
    <property type="component" value="Unassembled WGS sequence"/>
</dbReference>
<keyword evidence="2" id="KW-1185">Reference proteome</keyword>
<dbReference type="GO" id="GO:0008168">
    <property type="term" value="F:methyltransferase activity"/>
    <property type="evidence" value="ECO:0007669"/>
    <property type="project" value="UniProtKB-KW"/>
</dbReference>
<evidence type="ECO:0000313" key="1">
    <source>
        <dbReference type="EMBL" id="GAA0275846.1"/>
    </source>
</evidence>
<dbReference type="Gene3D" id="3.40.50.150">
    <property type="entry name" value="Vaccinia Virus protein VP39"/>
    <property type="match status" value="1"/>
</dbReference>
<protein>
    <submittedName>
        <fullName evidence="1">SAM-dependent methyltransferase</fullName>
    </submittedName>
</protein>
<accession>A0ABP3ERU9</accession>
<dbReference type="GO" id="GO:0032259">
    <property type="term" value="P:methylation"/>
    <property type="evidence" value="ECO:0007669"/>
    <property type="project" value="UniProtKB-KW"/>
</dbReference>